<comment type="caution">
    <text evidence="4">The sequence shown here is derived from an EMBL/GenBank/DDBJ whole genome shotgun (WGS) entry which is preliminary data.</text>
</comment>
<evidence type="ECO:0000256" key="1">
    <source>
        <dbReference type="PROSITE-ProRule" id="PRU00117"/>
    </source>
</evidence>
<dbReference type="Pfam" id="PF00013">
    <property type="entry name" value="KH_1"/>
    <property type="match status" value="1"/>
</dbReference>
<dbReference type="InterPro" id="IPR004087">
    <property type="entry name" value="KH_dom"/>
</dbReference>
<name>A0A2A2KLA0_9BILA</name>
<feature type="region of interest" description="Disordered" evidence="2">
    <location>
        <begin position="224"/>
        <end position="259"/>
    </location>
</feature>
<protein>
    <recommendedName>
        <fullName evidence="3">K Homology domain-containing protein</fullName>
    </recommendedName>
</protein>
<dbReference type="Gene3D" id="3.30.1370.10">
    <property type="entry name" value="K Homology domain, type 1"/>
    <property type="match status" value="1"/>
</dbReference>
<keyword evidence="1" id="KW-0694">RNA-binding</keyword>
<dbReference type="EMBL" id="LIAE01008298">
    <property type="protein sequence ID" value="PAV74677.1"/>
    <property type="molecule type" value="Genomic_DNA"/>
</dbReference>
<accession>A0A2A2KLA0</accession>
<feature type="region of interest" description="Disordered" evidence="2">
    <location>
        <begin position="145"/>
        <end position="194"/>
    </location>
</feature>
<dbReference type="Proteomes" id="UP000218231">
    <property type="component" value="Unassembled WGS sequence"/>
</dbReference>
<feature type="domain" description="K Homology" evidence="3">
    <location>
        <begin position="69"/>
        <end position="137"/>
    </location>
</feature>
<feature type="compositionally biased region" description="Basic residues" evidence="2">
    <location>
        <begin position="162"/>
        <end position="180"/>
    </location>
</feature>
<reference evidence="4 5" key="1">
    <citation type="journal article" date="2017" name="Curr. Biol.">
        <title>Genome architecture and evolution of a unichromosomal asexual nematode.</title>
        <authorList>
            <person name="Fradin H."/>
            <person name="Zegar C."/>
            <person name="Gutwein M."/>
            <person name="Lucas J."/>
            <person name="Kovtun M."/>
            <person name="Corcoran D."/>
            <person name="Baugh L.R."/>
            <person name="Kiontke K."/>
            <person name="Gunsalus K."/>
            <person name="Fitch D.H."/>
            <person name="Piano F."/>
        </authorList>
    </citation>
    <scope>NUCLEOTIDE SEQUENCE [LARGE SCALE GENOMIC DNA]</scope>
    <source>
        <strain evidence="4">PF1309</strain>
    </source>
</reference>
<gene>
    <name evidence="4" type="ORF">WR25_19459</name>
</gene>
<organism evidence="4 5">
    <name type="scientific">Diploscapter pachys</name>
    <dbReference type="NCBI Taxonomy" id="2018661"/>
    <lineage>
        <taxon>Eukaryota</taxon>
        <taxon>Metazoa</taxon>
        <taxon>Ecdysozoa</taxon>
        <taxon>Nematoda</taxon>
        <taxon>Chromadorea</taxon>
        <taxon>Rhabditida</taxon>
        <taxon>Rhabditina</taxon>
        <taxon>Rhabditomorpha</taxon>
        <taxon>Rhabditoidea</taxon>
        <taxon>Rhabditidae</taxon>
        <taxon>Diploscapter</taxon>
    </lineage>
</organism>
<dbReference type="InterPro" id="IPR004088">
    <property type="entry name" value="KH_dom_type_1"/>
</dbReference>
<dbReference type="SMART" id="SM00322">
    <property type="entry name" value="KH"/>
    <property type="match status" value="1"/>
</dbReference>
<evidence type="ECO:0000256" key="2">
    <source>
        <dbReference type="SAM" id="MobiDB-lite"/>
    </source>
</evidence>
<sequence>MDDRQARPFRRATLLDDALLECPICYNEFDSDERIPLIAFCDTIEALKRMRTAVDAVEVDVEAENAQHALHVQELDVPKGLQLKITGKENELIRELERECGCRIAIPGKDDSSLTWRISGTQDGVEQATARILSSIEQEAMEEWNDEETEEVTVDCSLAKPQSKKKKLQPNRGGMRRGRGGHSSSPWGGRGRGAQGAGGYYSNAGYGAYGGGSYGASTHRGWGASAGGRGGSNRSRGFKRRGDRSGGPASKRDNGGGNFSSSVVSVPIALPTPFYPVPLFYNHPFVPSPFPW</sequence>
<dbReference type="CDD" id="cd22451">
    <property type="entry name" value="KH-I_ScSCP160_rpt6"/>
    <property type="match status" value="1"/>
</dbReference>
<dbReference type="AlphaFoldDB" id="A0A2A2KLA0"/>
<evidence type="ECO:0000259" key="3">
    <source>
        <dbReference type="SMART" id="SM00322"/>
    </source>
</evidence>
<dbReference type="PROSITE" id="PS50084">
    <property type="entry name" value="KH_TYPE_1"/>
    <property type="match status" value="1"/>
</dbReference>
<proteinExistence type="predicted"/>
<dbReference type="SUPFAM" id="SSF54791">
    <property type="entry name" value="Eukaryotic type KH-domain (KH-domain type I)"/>
    <property type="match status" value="1"/>
</dbReference>
<dbReference type="STRING" id="2018661.A0A2A2KLA0"/>
<evidence type="ECO:0000313" key="5">
    <source>
        <dbReference type="Proteomes" id="UP000218231"/>
    </source>
</evidence>
<dbReference type="GO" id="GO:0003723">
    <property type="term" value="F:RNA binding"/>
    <property type="evidence" value="ECO:0007669"/>
    <property type="project" value="UniProtKB-UniRule"/>
</dbReference>
<dbReference type="InterPro" id="IPR036612">
    <property type="entry name" value="KH_dom_type_1_sf"/>
</dbReference>
<keyword evidence="5" id="KW-1185">Reference proteome</keyword>
<evidence type="ECO:0000313" key="4">
    <source>
        <dbReference type="EMBL" id="PAV74677.1"/>
    </source>
</evidence>